<comment type="caution">
    <text evidence="2">The sequence shown here is derived from an EMBL/GenBank/DDBJ whole genome shotgun (WGS) entry which is preliminary data.</text>
</comment>
<evidence type="ECO:0000313" key="2">
    <source>
        <dbReference type="EMBL" id="ORX96987.1"/>
    </source>
</evidence>
<gene>
    <name evidence="2" type="ORF">K493DRAFT_300642</name>
</gene>
<reference evidence="2 3" key="1">
    <citation type="submission" date="2016-07" db="EMBL/GenBank/DDBJ databases">
        <title>Pervasive Adenine N6-methylation of Active Genes in Fungi.</title>
        <authorList>
            <consortium name="DOE Joint Genome Institute"/>
            <person name="Mondo S.J."/>
            <person name="Dannebaum R.O."/>
            <person name="Kuo R.C."/>
            <person name="Labutti K."/>
            <person name="Haridas S."/>
            <person name="Kuo A."/>
            <person name="Salamov A."/>
            <person name="Ahrendt S.R."/>
            <person name="Lipzen A."/>
            <person name="Sullivan W."/>
            <person name="Andreopoulos W.B."/>
            <person name="Clum A."/>
            <person name="Lindquist E."/>
            <person name="Daum C."/>
            <person name="Ramamoorthy G.K."/>
            <person name="Gryganskyi A."/>
            <person name="Culley D."/>
            <person name="Magnuson J.K."/>
            <person name="James T.Y."/>
            <person name="O'Malley M.A."/>
            <person name="Stajich J.E."/>
            <person name="Spatafora J.W."/>
            <person name="Visel A."/>
            <person name="Grigoriev I.V."/>
        </authorList>
    </citation>
    <scope>NUCLEOTIDE SEQUENCE [LARGE SCALE GENOMIC DNA]</scope>
    <source>
        <strain evidence="2 3">CBS 931.73</strain>
    </source>
</reference>
<evidence type="ECO:0000313" key="3">
    <source>
        <dbReference type="Proteomes" id="UP000193498"/>
    </source>
</evidence>
<dbReference type="InParanoid" id="A0A1Y1YG81"/>
<name>A0A1Y1YG81_9FUNG</name>
<proteinExistence type="predicted"/>
<sequence>MSSNNPSDIQPLNIPGRRRALSVGSSLGRQSFSHITCNPNPNFMSGYGEKSAPFGASISPQNSPPTSGYFHLAHSSSFPKPNQFLDSTQFSKIGPDPTANQNQSQSQNPHSAPNSNLSVGMGENRTLLPNTRIQALKATKRAPDRPDTPMGISGLTRFNPIASRFDDWPRGCLNPSPIPSSPLCTDPAENGWLQLGIAPKCPQVVPSHLRMYRISSCRYSTPLYHEYQSTSNHTA</sequence>
<organism evidence="2 3">
    <name type="scientific">Basidiobolus meristosporus CBS 931.73</name>
    <dbReference type="NCBI Taxonomy" id="1314790"/>
    <lineage>
        <taxon>Eukaryota</taxon>
        <taxon>Fungi</taxon>
        <taxon>Fungi incertae sedis</taxon>
        <taxon>Zoopagomycota</taxon>
        <taxon>Entomophthoromycotina</taxon>
        <taxon>Basidiobolomycetes</taxon>
        <taxon>Basidiobolales</taxon>
        <taxon>Basidiobolaceae</taxon>
        <taxon>Basidiobolus</taxon>
    </lineage>
</organism>
<evidence type="ECO:0000256" key="1">
    <source>
        <dbReference type="SAM" id="MobiDB-lite"/>
    </source>
</evidence>
<protein>
    <submittedName>
        <fullName evidence="2">Uncharacterized protein</fullName>
    </submittedName>
</protein>
<dbReference type="AlphaFoldDB" id="A0A1Y1YG81"/>
<feature type="region of interest" description="Disordered" evidence="1">
    <location>
        <begin position="1"/>
        <end position="123"/>
    </location>
</feature>
<dbReference type="EMBL" id="MCFE01000142">
    <property type="protein sequence ID" value="ORX96987.1"/>
    <property type="molecule type" value="Genomic_DNA"/>
</dbReference>
<keyword evidence="3" id="KW-1185">Reference proteome</keyword>
<accession>A0A1Y1YG81</accession>
<feature type="compositionally biased region" description="Polar residues" evidence="1">
    <location>
        <begin position="23"/>
        <end position="43"/>
    </location>
</feature>
<feature type="compositionally biased region" description="Low complexity" evidence="1">
    <location>
        <begin position="99"/>
        <end position="116"/>
    </location>
</feature>
<dbReference type="Proteomes" id="UP000193498">
    <property type="component" value="Unassembled WGS sequence"/>
</dbReference>
<feature type="compositionally biased region" description="Polar residues" evidence="1">
    <location>
        <begin position="1"/>
        <end position="10"/>
    </location>
</feature>
<feature type="compositionally biased region" description="Polar residues" evidence="1">
    <location>
        <begin position="74"/>
        <end position="91"/>
    </location>
</feature>